<dbReference type="InterPro" id="IPR007210">
    <property type="entry name" value="ABC_Gly_betaine_transp_sub-bd"/>
</dbReference>
<dbReference type="NCBIfam" id="TIGR01728">
    <property type="entry name" value="SsuA_fam"/>
    <property type="match status" value="1"/>
</dbReference>
<dbReference type="Pfam" id="PF04069">
    <property type="entry name" value="OpuAC"/>
    <property type="match status" value="1"/>
</dbReference>
<dbReference type="EMBL" id="JAQNDK010000001">
    <property type="protein sequence ID" value="MDC0677052.1"/>
    <property type="molecule type" value="Genomic_DNA"/>
</dbReference>
<dbReference type="Gene3D" id="3.40.190.10">
    <property type="entry name" value="Periplasmic binding protein-like II"/>
    <property type="match status" value="2"/>
</dbReference>
<dbReference type="PROSITE" id="PS51257">
    <property type="entry name" value="PROKAR_LIPOPROTEIN"/>
    <property type="match status" value="1"/>
</dbReference>
<dbReference type="PANTHER" id="PTHR30024:SF42">
    <property type="entry name" value="ALIPHATIC SULFONATES-BINDING PROTEIN-RELATED"/>
    <property type="match status" value="1"/>
</dbReference>
<dbReference type="PANTHER" id="PTHR30024">
    <property type="entry name" value="ALIPHATIC SULFONATES-BINDING PROTEIN-RELATED"/>
    <property type="match status" value="1"/>
</dbReference>
<keyword evidence="4" id="KW-1185">Reference proteome</keyword>
<reference evidence="3 4" key="1">
    <citation type="submission" date="2023-01" db="EMBL/GenBank/DDBJ databases">
        <title>Minimal conservation of predation-associated metabolite biosynthetic gene clusters underscores biosynthetic potential of Myxococcota including descriptions for ten novel species: Archangium lansinium sp. nov., Myxococcus landrumus sp. nov., Nannocystis bai.</title>
        <authorList>
            <person name="Ahearne A."/>
            <person name="Stevens C."/>
            <person name="Dowd S."/>
        </authorList>
    </citation>
    <scope>NUCLEOTIDE SEQUENCE [LARGE SCALE GENOMIC DNA]</scope>
    <source>
        <strain evidence="3 4">WIWO2</strain>
    </source>
</reference>
<dbReference type="Proteomes" id="UP001217485">
    <property type="component" value="Unassembled WGS sequence"/>
</dbReference>
<organism evidence="3 4">
    <name type="scientific">Sorangium atrum</name>
    <dbReference type="NCBI Taxonomy" id="2995308"/>
    <lineage>
        <taxon>Bacteria</taxon>
        <taxon>Pseudomonadati</taxon>
        <taxon>Myxococcota</taxon>
        <taxon>Polyangia</taxon>
        <taxon>Polyangiales</taxon>
        <taxon>Polyangiaceae</taxon>
        <taxon>Sorangium</taxon>
    </lineage>
</organism>
<evidence type="ECO:0000313" key="3">
    <source>
        <dbReference type="EMBL" id="MDC0677052.1"/>
    </source>
</evidence>
<feature type="domain" description="Solute-binding protein family 3/N-terminal" evidence="2">
    <location>
        <begin position="57"/>
        <end position="277"/>
    </location>
</feature>
<evidence type="ECO:0000313" key="4">
    <source>
        <dbReference type="Proteomes" id="UP001217485"/>
    </source>
</evidence>
<dbReference type="SMART" id="SM00062">
    <property type="entry name" value="PBPb"/>
    <property type="match status" value="1"/>
</dbReference>
<dbReference type="CDD" id="cd13557">
    <property type="entry name" value="PBP2_SsuA"/>
    <property type="match status" value="1"/>
</dbReference>
<comment type="similarity">
    <text evidence="1">Belongs to the bacterial solute-binding protein SsuA/TauA family.</text>
</comment>
<dbReference type="RefSeq" id="WP_272093824.1">
    <property type="nucleotide sequence ID" value="NZ_JAQNDK010000001.1"/>
</dbReference>
<gene>
    <name evidence="3" type="ORF">POL72_04820</name>
</gene>
<protein>
    <submittedName>
        <fullName evidence="3">Sulfonate ABC transporter substrate-binding protein</fullName>
    </submittedName>
</protein>
<evidence type="ECO:0000256" key="1">
    <source>
        <dbReference type="ARBA" id="ARBA00010742"/>
    </source>
</evidence>
<dbReference type="InterPro" id="IPR010067">
    <property type="entry name" value="ABC_SsuA_sub-bd"/>
</dbReference>
<dbReference type="SUPFAM" id="SSF53850">
    <property type="entry name" value="Periplasmic binding protein-like II"/>
    <property type="match status" value="1"/>
</dbReference>
<proteinExistence type="inferred from homology"/>
<accession>A0ABT5BSG9</accession>
<name>A0ABT5BSG9_9BACT</name>
<comment type="caution">
    <text evidence="3">The sequence shown here is derived from an EMBL/GenBank/DDBJ whole genome shotgun (WGS) entry which is preliminary data.</text>
</comment>
<dbReference type="InterPro" id="IPR001638">
    <property type="entry name" value="Solute-binding_3/MltF_N"/>
</dbReference>
<sequence length="347" mass="37341">MSRYISFTTVRSALLGCAALSSWLLLGCGRDGGEAGATGEKAVSARETAEDTRAAVVVRLGYQKIGTPFLLKERAEALTKALEARNARAEWVEFQAGPPLLEAMRAGAVDVGHVGETPPVFAQAGGVPFVYAATDAPAPKAEAIVVKKDSPIRTLAALKGKRVALNRGSNVHYLLVRALESAGLTLDDIQVVFLAPADARTAFEGGNVDAWVIWDPFLAAAELAGARVLQDGEGLVDNRLFYVVRREFAEAQPALLQIVFDEYRALSAWEDGHREEASQLLAKSSGISYEAFLRSEHRRAFQILPITPEIVQKQQAIADTFHKLAIIPRDIRVEEALLPASASGGAR</sequence>
<evidence type="ECO:0000259" key="2">
    <source>
        <dbReference type="SMART" id="SM00062"/>
    </source>
</evidence>